<accession>A0AB39C2C9</accession>
<reference evidence="1" key="1">
    <citation type="submission" date="2024-06" db="EMBL/GenBank/DDBJ databases">
        <title>This phage originates from the Bacteriophage catalogue of the Bacteriophage Competence Centre, Department of Microbiology und Biotechnology, Max Rubner-Institut, Kiel, Germany.</title>
        <authorList>
            <person name="Sprotte S."/>
            <person name="Brinks E."/>
            <person name="Hille F."/>
        </authorList>
    </citation>
    <scope>NUCLEOTIDE SEQUENCE</scope>
</reference>
<evidence type="ECO:0000313" key="1">
    <source>
        <dbReference type="EMBL" id="XDJ01069.1"/>
    </source>
</evidence>
<evidence type="ECO:0008006" key="2">
    <source>
        <dbReference type="Google" id="ProtNLM"/>
    </source>
</evidence>
<dbReference type="EMBL" id="PP926510">
    <property type="protein sequence ID" value="XDJ01069.1"/>
    <property type="molecule type" value="Genomic_DNA"/>
</dbReference>
<sequence>MATGCGKMIKGSERGKMVGCGTYFHSGNRSGRWHVIDNVVVCKRCYKLWKKEQRSEESNIPV</sequence>
<name>A0AB39C2C9_9CAUD</name>
<proteinExistence type="predicted"/>
<organism evidence="1">
    <name type="scientific">Klebsiella phage PMBT64</name>
    <dbReference type="NCBI Taxonomy" id="3229740"/>
    <lineage>
        <taxon>Viruses</taxon>
        <taxon>Duplodnaviria</taxon>
        <taxon>Heunggongvirae</taxon>
        <taxon>Uroviricota</taxon>
        <taxon>Caudoviricetes</taxon>
    </lineage>
</organism>
<protein>
    <recommendedName>
        <fullName evidence="2">Phage protein</fullName>
    </recommendedName>
</protein>